<reference evidence="4 5" key="1">
    <citation type="journal article" date="2014" name="Am. J. Bot.">
        <title>Genome assembly and annotation for red clover (Trifolium pratense; Fabaceae).</title>
        <authorList>
            <person name="Istvanek J."/>
            <person name="Jaros M."/>
            <person name="Krenek A."/>
            <person name="Repkova J."/>
        </authorList>
    </citation>
    <scope>NUCLEOTIDE SEQUENCE [LARGE SCALE GENOMIC DNA]</scope>
    <source>
        <strain evidence="5">cv. Tatra</strain>
        <tissue evidence="4">Young leaves</tissue>
    </source>
</reference>
<dbReference type="GO" id="GO:0008233">
    <property type="term" value="F:peptidase activity"/>
    <property type="evidence" value="ECO:0007669"/>
    <property type="project" value="UniProtKB-KW"/>
</dbReference>
<reference evidence="4 5" key="2">
    <citation type="journal article" date="2017" name="Front. Plant Sci.">
        <title>Gene Classification and Mining of Molecular Markers Useful in Red Clover (Trifolium pratense) Breeding.</title>
        <authorList>
            <person name="Istvanek J."/>
            <person name="Dluhosova J."/>
            <person name="Dluhos P."/>
            <person name="Patkova L."/>
            <person name="Nedelnik J."/>
            <person name="Repkova J."/>
        </authorList>
    </citation>
    <scope>NUCLEOTIDE SEQUENCE [LARGE SCALE GENOMIC DNA]</scope>
    <source>
        <strain evidence="5">cv. Tatra</strain>
        <tissue evidence="4">Young leaves</tissue>
    </source>
</reference>
<sequence>DLSREVDIKMENFEEGFSILIGYDMNEEILGKEEKKGYVLLFINTCTVAKEAWEILQTTHEGTSKVRMSKLQLLTTKFENLRMDEDETILEFNARLRDIANTSFSLNEKMSEEKLVRKILRSLPKRFDMKVTAIEEAQDLSTMKVDELIGSLQTFEMAIGDRPEKKNKSIAFVSEENHKDNNLSEAIALIEKKFNKSLDKLQTEWRTNVPDKKFNNSRIKDVSDKSSNKYKDRDEDQSKEIKCFECEGYGHYKTECPNYLKKNKGMTATWSDSESEEEKDDKALTGTFETISLSSEDLNGEELEEKYKEMVKQCEESCLLIKEQEKIIKGFIQEKEELISTVSILKEELFSNTSTMKEEKEELLSIVSTPKEEVTLLDSKLTNMTKTVRMMNKGTEILDAGKRAGDMKGIGFDNNYNIKVKAAPKKTFPPKKRLQEQMFHQMSQHHLQQQSRKKSQHHVQQKNMKSDKMSQHHAQQRSRMMSQHPAQHKNMKCDNMSQHHVQHRSSHHKDNKEPTKRCRYCRGHGHMRSECFKIHGYPHKVKTPRSN</sequence>
<name>A0A2K3L4M7_TRIPR</name>
<gene>
    <name evidence="4" type="ORF">L195_g029375</name>
</gene>
<comment type="caution">
    <text evidence="4">The sequence shown here is derived from an EMBL/GenBank/DDBJ whole genome shotgun (WGS) entry which is preliminary data.</text>
</comment>
<feature type="compositionally biased region" description="Basic residues" evidence="2">
    <location>
        <begin position="451"/>
        <end position="460"/>
    </location>
</feature>
<feature type="compositionally biased region" description="Low complexity" evidence="2">
    <location>
        <begin position="440"/>
        <end position="450"/>
    </location>
</feature>
<proteinExistence type="predicted"/>
<dbReference type="GO" id="GO:0006508">
    <property type="term" value="P:proteolysis"/>
    <property type="evidence" value="ECO:0007669"/>
    <property type="project" value="UniProtKB-KW"/>
</dbReference>
<keyword evidence="1" id="KW-0479">Metal-binding</keyword>
<protein>
    <submittedName>
        <fullName evidence="4">Gag-protease polyprotein</fullName>
    </submittedName>
</protein>
<feature type="region of interest" description="Disordered" evidence="2">
    <location>
        <begin position="440"/>
        <end position="489"/>
    </location>
</feature>
<accession>A0A2K3L4M7</accession>
<dbReference type="InterPro" id="IPR036875">
    <property type="entry name" value="Znf_CCHC_sf"/>
</dbReference>
<organism evidence="4 5">
    <name type="scientific">Trifolium pratense</name>
    <name type="common">Red clover</name>
    <dbReference type="NCBI Taxonomy" id="57577"/>
    <lineage>
        <taxon>Eukaryota</taxon>
        <taxon>Viridiplantae</taxon>
        <taxon>Streptophyta</taxon>
        <taxon>Embryophyta</taxon>
        <taxon>Tracheophyta</taxon>
        <taxon>Spermatophyta</taxon>
        <taxon>Magnoliopsida</taxon>
        <taxon>eudicotyledons</taxon>
        <taxon>Gunneridae</taxon>
        <taxon>Pentapetalae</taxon>
        <taxon>rosids</taxon>
        <taxon>fabids</taxon>
        <taxon>Fabales</taxon>
        <taxon>Fabaceae</taxon>
        <taxon>Papilionoideae</taxon>
        <taxon>50 kb inversion clade</taxon>
        <taxon>NPAAA clade</taxon>
        <taxon>Hologalegina</taxon>
        <taxon>IRL clade</taxon>
        <taxon>Trifolieae</taxon>
        <taxon>Trifolium</taxon>
    </lineage>
</organism>
<dbReference type="GO" id="GO:0008270">
    <property type="term" value="F:zinc ion binding"/>
    <property type="evidence" value="ECO:0007669"/>
    <property type="project" value="UniProtKB-KW"/>
</dbReference>
<evidence type="ECO:0000256" key="2">
    <source>
        <dbReference type="SAM" id="MobiDB-lite"/>
    </source>
</evidence>
<keyword evidence="4" id="KW-0378">Hydrolase</keyword>
<dbReference type="SMART" id="SM00343">
    <property type="entry name" value="ZnF_C2HC"/>
    <property type="match status" value="2"/>
</dbReference>
<keyword evidence="4" id="KW-0645">Protease</keyword>
<feature type="non-terminal residue" evidence="4">
    <location>
        <position position="1"/>
    </location>
</feature>
<evidence type="ECO:0000259" key="3">
    <source>
        <dbReference type="PROSITE" id="PS50158"/>
    </source>
</evidence>
<evidence type="ECO:0000313" key="4">
    <source>
        <dbReference type="EMBL" id="PNX73473.1"/>
    </source>
</evidence>
<dbReference type="AlphaFoldDB" id="A0A2K3L4M7"/>
<dbReference type="GO" id="GO:0003676">
    <property type="term" value="F:nucleic acid binding"/>
    <property type="evidence" value="ECO:0007669"/>
    <property type="project" value="InterPro"/>
</dbReference>
<evidence type="ECO:0000313" key="5">
    <source>
        <dbReference type="Proteomes" id="UP000236291"/>
    </source>
</evidence>
<dbReference type="Pfam" id="PF14223">
    <property type="entry name" value="Retrotran_gag_2"/>
    <property type="match status" value="1"/>
</dbReference>
<dbReference type="SUPFAM" id="SSF57756">
    <property type="entry name" value="Retrovirus zinc finger-like domains"/>
    <property type="match status" value="1"/>
</dbReference>
<dbReference type="PROSITE" id="PS50158">
    <property type="entry name" value="ZF_CCHC"/>
    <property type="match status" value="1"/>
</dbReference>
<dbReference type="PANTHER" id="PTHR35317">
    <property type="entry name" value="OS04G0629600 PROTEIN"/>
    <property type="match status" value="1"/>
</dbReference>
<keyword evidence="1" id="KW-0863">Zinc-finger</keyword>
<dbReference type="EMBL" id="ASHM01026093">
    <property type="protein sequence ID" value="PNX73473.1"/>
    <property type="molecule type" value="Genomic_DNA"/>
</dbReference>
<evidence type="ECO:0000256" key="1">
    <source>
        <dbReference type="PROSITE-ProRule" id="PRU00047"/>
    </source>
</evidence>
<keyword evidence="1" id="KW-0862">Zinc</keyword>
<dbReference type="InterPro" id="IPR001878">
    <property type="entry name" value="Znf_CCHC"/>
</dbReference>
<dbReference type="PANTHER" id="PTHR35317:SF35">
    <property type="entry name" value="DUF4219 DOMAIN-CONTAINING PROTEIN"/>
    <property type="match status" value="1"/>
</dbReference>
<feature type="domain" description="CCHC-type" evidence="3">
    <location>
        <begin position="242"/>
        <end position="258"/>
    </location>
</feature>
<dbReference type="Proteomes" id="UP000236291">
    <property type="component" value="Unassembled WGS sequence"/>
</dbReference>